<dbReference type="Proteomes" id="UP000092600">
    <property type="component" value="Unassembled WGS sequence"/>
</dbReference>
<dbReference type="NCBIfam" id="TIGR00756">
    <property type="entry name" value="PPR"/>
    <property type="match status" value="2"/>
</dbReference>
<comment type="similarity">
    <text evidence="2">Belongs to the PPR family. P subfamily.</text>
</comment>
<dbReference type="EMBL" id="LSRQ01000610">
    <property type="protein sequence ID" value="OAY81764.1"/>
    <property type="molecule type" value="Genomic_DNA"/>
</dbReference>
<evidence type="ECO:0000256" key="3">
    <source>
        <dbReference type="ARBA" id="ARBA00022737"/>
    </source>
</evidence>
<evidence type="ECO:0000313" key="7">
    <source>
        <dbReference type="EMBL" id="OAY81764.1"/>
    </source>
</evidence>
<evidence type="ECO:0000256" key="1">
    <source>
        <dbReference type="ARBA" id="ARBA00004173"/>
    </source>
</evidence>
<evidence type="ECO:0000256" key="6">
    <source>
        <dbReference type="PROSITE-ProRule" id="PRU00708"/>
    </source>
</evidence>
<proteinExistence type="inferred from homology"/>
<dbReference type="Pfam" id="PF01535">
    <property type="entry name" value="PPR"/>
    <property type="match status" value="2"/>
</dbReference>
<dbReference type="InterPro" id="IPR002885">
    <property type="entry name" value="PPR_rpt"/>
</dbReference>
<dbReference type="SUPFAM" id="SSF48452">
    <property type="entry name" value="TPR-like"/>
    <property type="match status" value="1"/>
</dbReference>
<protein>
    <submittedName>
        <fullName evidence="7">Pentatricopeptide repeat-containing protein, mitochondrial</fullName>
    </submittedName>
</protein>
<reference evidence="7 8" key="1">
    <citation type="journal article" date="2016" name="DNA Res.">
        <title>The draft genome of MD-2 pineapple using hybrid error correction of long reads.</title>
        <authorList>
            <person name="Redwan R.M."/>
            <person name="Saidin A."/>
            <person name="Kumar S.V."/>
        </authorList>
    </citation>
    <scope>NUCLEOTIDE SEQUENCE [LARGE SCALE GENOMIC DNA]</scope>
    <source>
        <strain evidence="8">cv. MD2</strain>
        <tissue evidence="7">Leaf</tissue>
    </source>
</reference>
<dbReference type="STRING" id="4615.A0A199VXN2"/>
<evidence type="ECO:0000256" key="4">
    <source>
        <dbReference type="ARBA" id="ARBA00022946"/>
    </source>
</evidence>
<name>A0A199VXN2_ANACO</name>
<dbReference type="GO" id="GO:0005739">
    <property type="term" value="C:mitochondrion"/>
    <property type="evidence" value="ECO:0007669"/>
    <property type="project" value="UniProtKB-SubCell"/>
</dbReference>
<feature type="repeat" description="PPR" evidence="6">
    <location>
        <begin position="159"/>
        <end position="193"/>
    </location>
</feature>
<dbReference type="PANTHER" id="PTHR45717:SF8">
    <property type="entry name" value="OS01G0301000 PROTEIN"/>
    <property type="match status" value="1"/>
</dbReference>
<organism evidence="7 8">
    <name type="scientific">Ananas comosus</name>
    <name type="common">Pineapple</name>
    <name type="synonym">Ananas ananas</name>
    <dbReference type="NCBI Taxonomy" id="4615"/>
    <lineage>
        <taxon>Eukaryota</taxon>
        <taxon>Viridiplantae</taxon>
        <taxon>Streptophyta</taxon>
        <taxon>Embryophyta</taxon>
        <taxon>Tracheophyta</taxon>
        <taxon>Spermatophyta</taxon>
        <taxon>Magnoliopsida</taxon>
        <taxon>Liliopsida</taxon>
        <taxon>Poales</taxon>
        <taxon>Bromeliaceae</taxon>
        <taxon>Bromelioideae</taxon>
        <taxon>Ananas</taxon>
    </lineage>
</organism>
<dbReference type="PROSITE" id="PS51375">
    <property type="entry name" value="PPR"/>
    <property type="match status" value="2"/>
</dbReference>
<keyword evidence="3" id="KW-0677">Repeat</keyword>
<gene>
    <name evidence="7" type="ORF">ACMD2_05810</name>
</gene>
<evidence type="ECO:0000256" key="2">
    <source>
        <dbReference type="ARBA" id="ARBA00007626"/>
    </source>
</evidence>
<dbReference type="InterPro" id="IPR011990">
    <property type="entry name" value="TPR-like_helical_dom_sf"/>
</dbReference>
<keyword evidence="4" id="KW-0809">Transit peptide</keyword>
<comment type="caution">
    <text evidence="7">The sequence shown here is derived from an EMBL/GenBank/DDBJ whole genome shotgun (WGS) entry which is preliminary data.</text>
</comment>
<evidence type="ECO:0000313" key="8">
    <source>
        <dbReference type="Proteomes" id="UP000092600"/>
    </source>
</evidence>
<evidence type="ECO:0000256" key="5">
    <source>
        <dbReference type="ARBA" id="ARBA00023128"/>
    </source>
</evidence>
<dbReference type="Pfam" id="PF13041">
    <property type="entry name" value="PPR_2"/>
    <property type="match status" value="1"/>
</dbReference>
<dbReference type="Gene3D" id="1.25.40.10">
    <property type="entry name" value="Tetratricopeptide repeat domain"/>
    <property type="match status" value="2"/>
</dbReference>
<dbReference type="FunFam" id="1.25.40.10:FF:000385">
    <property type="entry name" value="Pentatricopeptide repeat-containing protein mitochondrial"/>
    <property type="match status" value="1"/>
</dbReference>
<comment type="subcellular location">
    <subcellularLocation>
        <location evidence="1">Mitochondrion</location>
    </subcellularLocation>
</comment>
<dbReference type="GO" id="GO:0003729">
    <property type="term" value="F:mRNA binding"/>
    <property type="evidence" value="ECO:0007669"/>
    <property type="project" value="UniProtKB-ARBA"/>
</dbReference>
<dbReference type="AlphaFoldDB" id="A0A199VXN2"/>
<keyword evidence="5" id="KW-0496">Mitochondrion</keyword>
<sequence length="373" mass="41901">MARNSLRAAAAAAAARGWLGAAAGPEREPLRRRILAVGGAAALDRWLGEGPGAAVTAPYLMKRVRELRRYGRHNHALEIMDWMEKRGMEITHGGHAVRLDLIWKTRGIAPAEEYFSTLPNVAKQQRTYGALLNCYCSERMTEKATAHFEEMKELSIHSSAFVYNNIMSLYMKSGEFEKVPFLFDEMKTNNITPDNCTNRILIKSYALMNDMVSVDRAIQEMEGNGGALDWSTYCLLGSIYISAGLLEKAVIAVKKAELVMDRDDLSPFRFFISLYANAGNLAEVKRVWDLLKARVGRPANVHYRLMLQALAKLDDVSSLKKCFEEWESGAVNYDMRLVNIVIDAYTKKEMVEEAKLLREKASKMVEVTNLSSA</sequence>
<dbReference type="PANTHER" id="PTHR45717">
    <property type="entry name" value="OS12G0527900 PROTEIN"/>
    <property type="match status" value="1"/>
</dbReference>
<feature type="repeat" description="PPR" evidence="6">
    <location>
        <begin position="124"/>
        <end position="158"/>
    </location>
</feature>
<accession>A0A199VXN2</accession>